<evidence type="ECO:0000313" key="6">
    <source>
        <dbReference type="EMBL" id="DAD70371.1"/>
    </source>
</evidence>
<evidence type="ECO:0000259" key="5">
    <source>
        <dbReference type="SMART" id="SM00990"/>
    </source>
</evidence>
<protein>
    <submittedName>
        <fullName evidence="6">Nuclease</fullName>
    </submittedName>
</protein>
<keyword evidence="3" id="KW-0378">Hydrolase</keyword>
<dbReference type="EMBL" id="BK015864">
    <property type="protein sequence ID" value="DAD70371.1"/>
    <property type="molecule type" value="Genomic_DNA"/>
</dbReference>
<dbReference type="GO" id="GO:0004518">
    <property type="term" value="F:nuclease activity"/>
    <property type="evidence" value="ECO:0007669"/>
    <property type="project" value="UniProtKB-KW"/>
</dbReference>
<proteinExistence type="predicted"/>
<dbReference type="SMART" id="SM00990">
    <property type="entry name" value="VRR_NUC"/>
    <property type="match status" value="1"/>
</dbReference>
<keyword evidence="2" id="KW-0540">Nuclease</keyword>
<evidence type="ECO:0000256" key="1">
    <source>
        <dbReference type="ARBA" id="ARBA00001946"/>
    </source>
</evidence>
<reference evidence="6" key="1">
    <citation type="journal article" date="2021" name="Proc. Natl. Acad. Sci. U.S.A.">
        <title>A Catalog of Tens of Thousands of Viruses from Human Metagenomes Reveals Hidden Associations with Chronic Diseases.</title>
        <authorList>
            <person name="Tisza M.J."/>
            <person name="Buck C.B."/>
        </authorList>
    </citation>
    <scope>NUCLEOTIDE SEQUENCE</scope>
    <source>
        <strain evidence="6">CtomJ2</strain>
    </source>
</reference>
<dbReference type="GO" id="GO:0003676">
    <property type="term" value="F:nucleic acid binding"/>
    <property type="evidence" value="ECO:0007669"/>
    <property type="project" value="InterPro"/>
</dbReference>
<accession>A0A8S5LKI6</accession>
<evidence type="ECO:0000256" key="2">
    <source>
        <dbReference type="ARBA" id="ARBA00022722"/>
    </source>
</evidence>
<comment type="cofactor">
    <cofactor evidence="1">
        <name>Mg(2+)</name>
        <dbReference type="ChEBI" id="CHEBI:18420"/>
    </cofactor>
</comment>
<dbReference type="Gene3D" id="3.40.1350.10">
    <property type="match status" value="1"/>
</dbReference>
<dbReference type="Pfam" id="PF08774">
    <property type="entry name" value="VRR_NUC"/>
    <property type="match status" value="1"/>
</dbReference>
<evidence type="ECO:0000256" key="3">
    <source>
        <dbReference type="ARBA" id="ARBA00022801"/>
    </source>
</evidence>
<name>A0A8S5LKI6_9CAUD</name>
<sequence length="141" mass="16219">MTYKETQFRQSLKTPRRKPISHEANEQETLFRWAHLVRGTYPELDLLYHIPNGGSRNELEAASLKRQGVKAGVPDLCLPVARGMHHGLYIEMKYGKNKTSDQQEKWLDALAKQGYAVAVCYGFEEAQKVLIKYLEIGRKIK</sequence>
<feature type="domain" description="VRR-NUC" evidence="5">
    <location>
        <begin position="21"/>
        <end position="124"/>
    </location>
</feature>
<organism evidence="6">
    <name type="scientific">Siphoviridae sp. ctomJ2</name>
    <dbReference type="NCBI Taxonomy" id="2827593"/>
    <lineage>
        <taxon>Viruses</taxon>
        <taxon>Duplodnaviria</taxon>
        <taxon>Heunggongvirae</taxon>
        <taxon>Uroviricota</taxon>
        <taxon>Caudoviricetes</taxon>
    </lineage>
</organism>
<feature type="compositionally biased region" description="Polar residues" evidence="4">
    <location>
        <begin position="1"/>
        <end position="13"/>
    </location>
</feature>
<dbReference type="InterPro" id="IPR014883">
    <property type="entry name" value="VRR_NUC"/>
</dbReference>
<dbReference type="InterPro" id="IPR011856">
    <property type="entry name" value="tRNA_endonuc-like_dom_sf"/>
</dbReference>
<evidence type="ECO:0000256" key="4">
    <source>
        <dbReference type="SAM" id="MobiDB-lite"/>
    </source>
</evidence>
<dbReference type="GO" id="GO:0016788">
    <property type="term" value="F:hydrolase activity, acting on ester bonds"/>
    <property type="evidence" value="ECO:0007669"/>
    <property type="project" value="InterPro"/>
</dbReference>
<feature type="region of interest" description="Disordered" evidence="4">
    <location>
        <begin position="1"/>
        <end position="21"/>
    </location>
</feature>